<keyword evidence="10" id="KW-1185">Reference proteome</keyword>
<evidence type="ECO:0000256" key="1">
    <source>
        <dbReference type="ARBA" id="ARBA00022679"/>
    </source>
</evidence>
<evidence type="ECO:0000256" key="2">
    <source>
        <dbReference type="ARBA" id="ARBA00022695"/>
    </source>
</evidence>
<evidence type="ECO:0000256" key="7">
    <source>
        <dbReference type="SAM" id="SignalP"/>
    </source>
</evidence>
<dbReference type="SUPFAM" id="SSF56672">
    <property type="entry name" value="DNA/RNA polymerases"/>
    <property type="match status" value="1"/>
</dbReference>
<feature type="signal peptide" evidence="7">
    <location>
        <begin position="1"/>
        <end position="20"/>
    </location>
</feature>
<feature type="domain" description="Reverse transcriptase RNase H-like" evidence="8">
    <location>
        <begin position="348"/>
        <end position="402"/>
    </location>
</feature>
<evidence type="ECO:0000256" key="3">
    <source>
        <dbReference type="ARBA" id="ARBA00022722"/>
    </source>
</evidence>
<keyword evidence="1" id="KW-0808">Transferase</keyword>
<evidence type="ECO:0000313" key="9">
    <source>
        <dbReference type="EMBL" id="RDX66552.1"/>
    </source>
</evidence>
<dbReference type="EMBL" id="QJKJ01013388">
    <property type="protein sequence ID" value="RDX66552.1"/>
    <property type="molecule type" value="Genomic_DNA"/>
</dbReference>
<dbReference type="InterPro" id="IPR043502">
    <property type="entry name" value="DNA/RNA_pol_sf"/>
</dbReference>
<keyword evidence="3" id="KW-0540">Nuclease</keyword>
<feature type="chain" id="PRO_5016846077" description="Reverse transcriptase RNase H-like domain-containing protein" evidence="7">
    <location>
        <begin position="21"/>
        <end position="409"/>
    </location>
</feature>
<accession>A0A371EKG5</accession>
<keyword evidence="4" id="KW-0255">Endonuclease</keyword>
<comment type="caution">
    <text evidence="9">The sequence shown here is derived from an EMBL/GenBank/DDBJ whole genome shotgun (WGS) entry which is preliminary data.</text>
</comment>
<dbReference type="AlphaFoldDB" id="A0A371EKG5"/>
<dbReference type="GO" id="GO:0003964">
    <property type="term" value="F:RNA-directed DNA polymerase activity"/>
    <property type="evidence" value="ECO:0007669"/>
    <property type="project" value="UniProtKB-KW"/>
</dbReference>
<proteinExistence type="predicted"/>
<dbReference type="GO" id="GO:0004519">
    <property type="term" value="F:endonuclease activity"/>
    <property type="evidence" value="ECO:0007669"/>
    <property type="project" value="UniProtKB-KW"/>
</dbReference>
<feature type="non-terminal residue" evidence="9">
    <location>
        <position position="409"/>
    </location>
</feature>
<dbReference type="Pfam" id="PF17917">
    <property type="entry name" value="RT_RNaseH"/>
    <property type="match status" value="1"/>
</dbReference>
<name>A0A371EKG5_MUCPR</name>
<protein>
    <recommendedName>
        <fullName evidence="8">Reverse transcriptase RNase H-like domain-containing protein</fullName>
    </recommendedName>
</protein>
<evidence type="ECO:0000259" key="8">
    <source>
        <dbReference type="Pfam" id="PF17917"/>
    </source>
</evidence>
<evidence type="ECO:0000256" key="4">
    <source>
        <dbReference type="ARBA" id="ARBA00022759"/>
    </source>
</evidence>
<feature type="non-terminal residue" evidence="9">
    <location>
        <position position="1"/>
    </location>
</feature>
<sequence>YWVHFVLLPLLSLLLEEIEGRRKELGDNIPHQPRACIHLKIGEEAANTIKMDYIDIQEHQDCIDQLIQIQLRTTATSISEYRLHLLLTGCDSAKLSIFTIRSHSQQKRWFVRFTISKEQLTTCLTNKKRSYRCSKLFQDWDTQQKWKLKNMHSKQSKLLWPVNFQYKLRNMKSINKTYKLKFGRRMAPVKALVASETQPKTLQAKEYSRSSDLAYLIPSRSSLLFCHWCHCSSCSSYQVLFFCSNLACFSGHHQPPSSEFLASNPQHLDHLSLLAPTQVFLIWFLSSLCYWSPLFSGRCLRPASFLTDAMNKNKEMIRVVLQIPYTRNRISMSDSTHSLSSKALNLSKPIYEKESMALVLSIQHWWCPYRLGRKLTVLTDQKSLKHLLEQRITTQNQQNWLAKPLGYEL</sequence>
<dbReference type="InterPro" id="IPR041373">
    <property type="entry name" value="RT_RNaseH"/>
</dbReference>
<dbReference type="Proteomes" id="UP000257109">
    <property type="component" value="Unassembled WGS sequence"/>
</dbReference>
<evidence type="ECO:0000256" key="5">
    <source>
        <dbReference type="ARBA" id="ARBA00022801"/>
    </source>
</evidence>
<organism evidence="9 10">
    <name type="scientific">Mucuna pruriens</name>
    <name type="common">Velvet bean</name>
    <name type="synonym">Dolichos pruriens</name>
    <dbReference type="NCBI Taxonomy" id="157652"/>
    <lineage>
        <taxon>Eukaryota</taxon>
        <taxon>Viridiplantae</taxon>
        <taxon>Streptophyta</taxon>
        <taxon>Embryophyta</taxon>
        <taxon>Tracheophyta</taxon>
        <taxon>Spermatophyta</taxon>
        <taxon>Magnoliopsida</taxon>
        <taxon>eudicotyledons</taxon>
        <taxon>Gunneridae</taxon>
        <taxon>Pentapetalae</taxon>
        <taxon>rosids</taxon>
        <taxon>fabids</taxon>
        <taxon>Fabales</taxon>
        <taxon>Fabaceae</taxon>
        <taxon>Papilionoideae</taxon>
        <taxon>50 kb inversion clade</taxon>
        <taxon>NPAAA clade</taxon>
        <taxon>indigoferoid/millettioid clade</taxon>
        <taxon>Phaseoleae</taxon>
        <taxon>Mucuna</taxon>
    </lineage>
</organism>
<dbReference type="GO" id="GO:0016787">
    <property type="term" value="F:hydrolase activity"/>
    <property type="evidence" value="ECO:0007669"/>
    <property type="project" value="UniProtKB-KW"/>
</dbReference>
<reference evidence="9" key="1">
    <citation type="submission" date="2018-05" db="EMBL/GenBank/DDBJ databases">
        <title>Draft genome of Mucuna pruriens seed.</title>
        <authorList>
            <person name="Nnadi N.E."/>
            <person name="Vos R."/>
            <person name="Hasami M.H."/>
            <person name="Devisetty U.K."/>
            <person name="Aguiy J.C."/>
        </authorList>
    </citation>
    <scope>NUCLEOTIDE SEQUENCE [LARGE SCALE GENOMIC DNA]</scope>
    <source>
        <strain evidence="9">JCA_2017</strain>
    </source>
</reference>
<keyword evidence="7" id="KW-0732">Signal</keyword>
<evidence type="ECO:0000256" key="6">
    <source>
        <dbReference type="ARBA" id="ARBA00022918"/>
    </source>
</evidence>
<gene>
    <name evidence="9" type="ORF">CR513_54665</name>
</gene>
<keyword evidence="5" id="KW-0378">Hydrolase</keyword>
<keyword evidence="6" id="KW-0695">RNA-directed DNA polymerase</keyword>
<evidence type="ECO:0000313" key="10">
    <source>
        <dbReference type="Proteomes" id="UP000257109"/>
    </source>
</evidence>
<keyword evidence="2" id="KW-0548">Nucleotidyltransferase</keyword>